<dbReference type="EMBL" id="JAOYFB010000002">
    <property type="protein sequence ID" value="KAK4006882.1"/>
    <property type="molecule type" value="Genomic_DNA"/>
</dbReference>
<name>A0ABQ9Z1V0_9CRUS</name>
<evidence type="ECO:0000313" key="1">
    <source>
        <dbReference type="EMBL" id="KAK4006882.1"/>
    </source>
</evidence>
<comment type="caution">
    <text evidence="1">The sequence shown here is derived from an EMBL/GenBank/DDBJ whole genome shotgun (WGS) entry which is preliminary data.</text>
</comment>
<keyword evidence="2" id="KW-1185">Reference proteome</keyword>
<evidence type="ECO:0000313" key="2">
    <source>
        <dbReference type="Proteomes" id="UP001234178"/>
    </source>
</evidence>
<sequence length="168" mass="19074">MRRYCWVQLQYHAQRVIDLQGNSVDETAALYIYVGVDWHPGVVLEGVGFAVEVDEVCVPVAIEVLRELPTFHVDGLVAPLRLGSTWRENRFEGDVAVVAGEIGPRQLGHGEIGPKKRPWRNRTRYLPFGKLSWITVFSVSHGSPGINKEFVFNKELMNNNHQSKLKEH</sequence>
<gene>
    <name evidence="1" type="ORF">OUZ56_012037</name>
</gene>
<dbReference type="Proteomes" id="UP001234178">
    <property type="component" value="Unassembled WGS sequence"/>
</dbReference>
<accession>A0ABQ9Z1V0</accession>
<proteinExistence type="predicted"/>
<protein>
    <submittedName>
        <fullName evidence="1">Uncharacterized protein</fullName>
    </submittedName>
</protein>
<organism evidence="1 2">
    <name type="scientific">Daphnia magna</name>
    <dbReference type="NCBI Taxonomy" id="35525"/>
    <lineage>
        <taxon>Eukaryota</taxon>
        <taxon>Metazoa</taxon>
        <taxon>Ecdysozoa</taxon>
        <taxon>Arthropoda</taxon>
        <taxon>Crustacea</taxon>
        <taxon>Branchiopoda</taxon>
        <taxon>Diplostraca</taxon>
        <taxon>Cladocera</taxon>
        <taxon>Anomopoda</taxon>
        <taxon>Daphniidae</taxon>
        <taxon>Daphnia</taxon>
    </lineage>
</organism>
<reference evidence="1 2" key="1">
    <citation type="journal article" date="2023" name="Nucleic Acids Res.">
        <title>The hologenome of Daphnia magna reveals possible DNA methylation and microbiome-mediated evolution of the host genome.</title>
        <authorList>
            <person name="Chaturvedi A."/>
            <person name="Li X."/>
            <person name="Dhandapani V."/>
            <person name="Marshall H."/>
            <person name="Kissane S."/>
            <person name="Cuenca-Cambronero M."/>
            <person name="Asole G."/>
            <person name="Calvet F."/>
            <person name="Ruiz-Romero M."/>
            <person name="Marangio P."/>
            <person name="Guigo R."/>
            <person name="Rago D."/>
            <person name="Mirbahai L."/>
            <person name="Eastwood N."/>
            <person name="Colbourne J.K."/>
            <person name="Zhou J."/>
            <person name="Mallon E."/>
            <person name="Orsini L."/>
        </authorList>
    </citation>
    <scope>NUCLEOTIDE SEQUENCE [LARGE SCALE GENOMIC DNA]</scope>
    <source>
        <strain evidence="1">LRV0_1</strain>
    </source>
</reference>